<dbReference type="InterPro" id="IPR052171">
    <property type="entry name" value="NHEJ_LigD"/>
</dbReference>
<keyword evidence="2" id="KW-0436">Ligase</keyword>
<keyword evidence="3" id="KW-1185">Reference proteome</keyword>
<dbReference type="Pfam" id="PF21686">
    <property type="entry name" value="LigD_Prim-Pol"/>
    <property type="match status" value="1"/>
</dbReference>
<dbReference type="AlphaFoldDB" id="A0A9X2GS02"/>
<dbReference type="EMBL" id="JAMZEB010000002">
    <property type="protein sequence ID" value="MCP2362434.1"/>
    <property type="molecule type" value="Genomic_DNA"/>
</dbReference>
<dbReference type="PANTHER" id="PTHR42705:SF2">
    <property type="entry name" value="BIFUNCTIONAL NON-HOMOLOGOUS END JOINING PROTEIN LIGD"/>
    <property type="match status" value="1"/>
</dbReference>
<dbReference type="Gene3D" id="3.90.920.10">
    <property type="entry name" value="DNA primase, PRIM domain"/>
    <property type="match status" value="1"/>
</dbReference>
<protein>
    <submittedName>
        <fullName evidence="2">DNA ligase D-like protein (Predicted polymerase)</fullName>
    </submittedName>
</protein>
<evidence type="ECO:0000313" key="3">
    <source>
        <dbReference type="Proteomes" id="UP001139648"/>
    </source>
</evidence>
<proteinExistence type="predicted"/>
<feature type="domain" description="DNA ligase D polymerase" evidence="1">
    <location>
        <begin position="26"/>
        <end position="273"/>
    </location>
</feature>
<dbReference type="InterPro" id="IPR014145">
    <property type="entry name" value="LigD_pol_dom"/>
</dbReference>
<evidence type="ECO:0000259" key="1">
    <source>
        <dbReference type="Pfam" id="PF21686"/>
    </source>
</evidence>
<dbReference type="RefSeq" id="WP_253753189.1">
    <property type="nucleotide sequence ID" value="NZ_BAABKA010000069.1"/>
</dbReference>
<sequence>MAADETRDGVELTNLDQPLFDGADATKRDLVDYLDAVRDRIIPVLRDRPLSVVRVRPGQAPFMQKNLPKYAPDWVRSVSMWAEASRRQVTYALCDDRKTLLWFANQRAVEYHPALFAGEHATHLVLDLDPPEHDDSFSLAVRGALLVRQALADMGLAGAVKTSGAKGVHVFVPVVAGTAMDDLAAATRALAARAERLDPALATTAFIREDREGKVFLDSTRAGGATVVAAYSPRIRPGVPVSFPLAWSELDRVSPRDFTVRTAPGLLKDADPWAGHMPAPQRLPADLVEEGHTIPVARVQAMHEGKRRARARRAE</sequence>
<name>A0A9X2GS02_9ACTN</name>
<accession>A0A9X2GS02</accession>
<reference evidence="2" key="1">
    <citation type="submission" date="2022-06" db="EMBL/GenBank/DDBJ databases">
        <title>Sequencing the genomes of 1000 actinobacteria strains.</title>
        <authorList>
            <person name="Klenk H.-P."/>
        </authorList>
    </citation>
    <scope>NUCLEOTIDE SEQUENCE</scope>
    <source>
        <strain evidence="2">DSM 46694</strain>
    </source>
</reference>
<evidence type="ECO:0000313" key="2">
    <source>
        <dbReference type="EMBL" id="MCP2362434.1"/>
    </source>
</evidence>
<organism evidence="2 3">
    <name type="scientific">Nonomuraea thailandensis</name>
    <dbReference type="NCBI Taxonomy" id="1188745"/>
    <lineage>
        <taxon>Bacteria</taxon>
        <taxon>Bacillati</taxon>
        <taxon>Actinomycetota</taxon>
        <taxon>Actinomycetes</taxon>
        <taxon>Streptosporangiales</taxon>
        <taxon>Streptosporangiaceae</taxon>
        <taxon>Nonomuraea</taxon>
    </lineage>
</organism>
<dbReference type="Proteomes" id="UP001139648">
    <property type="component" value="Unassembled WGS sequence"/>
</dbReference>
<dbReference type="PANTHER" id="PTHR42705">
    <property type="entry name" value="BIFUNCTIONAL NON-HOMOLOGOUS END JOINING PROTEIN LIGD"/>
    <property type="match status" value="1"/>
</dbReference>
<comment type="caution">
    <text evidence="2">The sequence shown here is derived from an EMBL/GenBank/DDBJ whole genome shotgun (WGS) entry which is preliminary data.</text>
</comment>
<gene>
    <name evidence="2" type="ORF">HD597_009454</name>
</gene>
<dbReference type="GO" id="GO:0016874">
    <property type="term" value="F:ligase activity"/>
    <property type="evidence" value="ECO:0007669"/>
    <property type="project" value="UniProtKB-KW"/>
</dbReference>